<dbReference type="Pfam" id="PF01244">
    <property type="entry name" value="Peptidase_M19"/>
    <property type="match status" value="1"/>
</dbReference>
<dbReference type="SUPFAM" id="SSF51556">
    <property type="entry name" value="Metallo-dependent hydrolases"/>
    <property type="match status" value="1"/>
</dbReference>
<organism evidence="1 2">
    <name type="scientific">Flavonifractor plautii 1_3_50AFAA</name>
    <dbReference type="NCBI Taxonomy" id="742738"/>
    <lineage>
        <taxon>Bacteria</taxon>
        <taxon>Bacillati</taxon>
        <taxon>Bacillota</taxon>
        <taxon>Clostridia</taxon>
        <taxon>Eubacteriales</taxon>
        <taxon>Oscillospiraceae</taxon>
        <taxon>Flavonifractor</taxon>
    </lineage>
</organism>
<dbReference type="GO" id="GO:0070573">
    <property type="term" value="F:metallodipeptidase activity"/>
    <property type="evidence" value="ECO:0007669"/>
    <property type="project" value="InterPro"/>
</dbReference>
<dbReference type="PATRIC" id="fig|742738.3.peg.1631"/>
<dbReference type="PANTHER" id="PTHR10443:SF12">
    <property type="entry name" value="DIPEPTIDASE"/>
    <property type="match status" value="1"/>
</dbReference>
<dbReference type="GO" id="GO:0006508">
    <property type="term" value="P:proteolysis"/>
    <property type="evidence" value="ECO:0007669"/>
    <property type="project" value="InterPro"/>
</dbReference>
<evidence type="ECO:0000313" key="1">
    <source>
        <dbReference type="EMBL" id="KGF55750.1"/>
    </source>
</evidence>
<dbReference type="InterPro" id="IPR032466">
    <property type="entry name" value="Metal_Hydrolase"/>
</dbReference>
<protein>
    <recommendedName>
        <fullName evidence="3">Membrane dipeptidase</fullName>
    </recommendedName>
</protein>
<dbReference type="EMBL" id="ADLO01000054">
    <property type="protein sequence ID" value="KGF55750.1"/>
    <property type="molecule type" value="Genomic_DNA"/>
</dbReference>
<gene>
    <name evidence="1" type="ORF">HMPREF9460_01584</name>
</gene>
<dbReference type="PANTHER" id="PTHR10443">
    <property type="entry name" value="MICROSOMAL DIPEPTIDASE"/>
    <property type="match status" value="1"/>
</dbReference>
<evidence type="ECO:0000313" key="2">
    <source>
        <dbReference type="Proteomes" id="UP000029585"/>
    </source>
</evidence>
<name>A0A096B9M0_FLAPL</name>
<accession>A0A096B9M0</accession>
<dbReference type="eggNOG" id="COG2355">
    <property type="taxonomic scope" value="Bacteria"/>
</dbReference>
<comment type="caution">
    <text evidence="1">The sequence shown here is derived from an EMBL/GenBank/DDBJ whole genome shotgun (WGS) entry which is preliminary data.</text>
</comment>
<dbReference type="PROSITE" id="PS51365">
    <property type="entry name" value="RENAL_DIPEPTIDASE_2"/>
    <property type="match status" value="1"/>
</dbReference>
<dbReference type="InterPro" id="IPR008257">
    <property type="entry name" value="Pept_M19"/>
</dbReference>
<dbReference type="CDD" id="cd01301">
    <property type="entry name" value="rDP_like"/>
    <property type="match status" value="1"/>
</dbReference>
<dbReference type="HOGENOM" id="CLU_031404_2_1_9"/>
<reference evidence="1 2" key="1">
    <citation type="submission" date="2011-08" db="EMBL/GenBank/DDBJ databases">
        <title>The Genome Sequence of Clostridium orbiscindens 1_3_50AFAA.</title>
        <authorList>
            <consortium name="The Broad Institute Genome Sequencing Platform"/>
            <person name="Earl A."/>
            <person name="Ward D."/>
            <person name="Feldgarden M."/>
            <person name="Gevers D."/>
            <person name="Daigneault M."/>
            <person name="Strauss J."/>
            <person name="Allen-Vercoe E."/>
            <person name="Young S.K."/>
            <person name="Zeng Q."/>
            <person name="Gargeya S."/>
            <person name="Fitzgerald M."/>
            <person name="Haas B."/>
            <person name="Abouelleil A."/>
            <person name="Alvarado L."/>
            <person name="Arachchi H.M."/>
            <person name="Berlin A."/>
            <person name="Brown A."/>
            <person name="Chapman S.B."/>
            <person name="Chen Z."/>
            <person name="Dunbar C."/>
            <person name="Freedman E."/>
            <person name="Gearin G."/>
            <person name="Gellesch M."/>
            <person name="Goldberg J."/>
            <person name="Griggs A."/>
            <person name="Gujja S."/>
            <person name="Heiman D."/>
            <person name="Howarth C."/>
            <person name="Larson L."/>
            <person name="Lui A."/>
            <person name="MacDonald P.J.P."/>
            <person name="Montmayeur A."/>
            <person name="Murphy C."/>
            <person name="Neiman D."/>
            <person name="Pearson M."/>
            <person name="Priest M."/>
            <person name="Roberts A."/>
            <person name="Saif S."/>
            <person name="Shea T."/>
            <person name="Shenoy N."/>
            <person name="Sisk P."/>
            <person name="Stolte C."/>
            <person name="Sykes S."/>
            <person name="Wortman J."/>
            <person name="Nusbaum C."/>
            <person name="Birren B."/>
        </authorList>
    </citation>
    <scope>NUCLEOTIDE SEQUENCE [LARGE SCALE GENOMIC DNA]</scope>
    <source>
        <strain evidence="1 2">1_3_50AFAA</strain>
    </source>
</reference>
<sequence>MEQYAIDLFDGHCDAVFLRYLSGGGLRRNDGHVDLERMGKYRRCAQFFALFGEPEPTPVRDLSGKTHRELFLEEYALFEREMAANADLAAFCRTGAEAEAAFRSGRRAAFLSVEGAELLDCSLERLEEAHAMGVRAVNPTWNHVNALSGTNAEEPERGLTHQGRAFVRKMERLGMLVDVSHLSDPGFWDVAEELSGPFFASHSNARAVFSHPRNLTDEQFTAIIDHNGVVGLNLYANFLGERADLDTAIAHLEHWLELGGERTVALGGDLDGCSSLPEGITGIQDLDRLWERLLQRNYSEALVRALFFENLMRVVSEVCTM</sequence>
<dbReference type="Gene3D" id="3.20.20.140">
    <property type="entry name" value="Metal-dependent hydrolases"/>
    <property type="match status" value="1"/>
</dbReference>
<keyword evidence="2" id="KW-1185">Reference proteome</keyword>
<evidence type="ECO:0008006" key="3">
    <source>
        <dbReference type="Google" id="ProtNLM"/>
    </source>
</evidence>
<dbReference type="Proteomes" id="UP000029585">
    <property type="component" value="Unassembled WGS sequence"/>
</dbReference>
<dbReference type="RefSeq" id="WP_044940280.1">
    <property type="nucleotide sequence ID" value="NZ_KN174162.1"/>
</dbReference>
<proteinExistence type="predicted"/>
<dbReference type="AlphaFoldDB" id="A0A096B9M0"/>